<evidence type="ECO:0000313" key="1">
    <source>
        <dbReference type="EMBL" id="RXJ55300.1"/>
    </source>
</evidence>
<name>A0A4Q0XRV4_9BACT</name>
<organism evidence="1 2">
    <name type="scientific">Candidatus Marinarcus aquaticus</name>
    <dbReference type="NCBI Taxonomy" id="2044504"/>
    <lineage>
        <taxon>Bacteria</taxon>
        <taxon>Pseudomonadati</taxon>
        <taxon>Campylobacterota</taxon>
        <taxon>Epsilonproteobacteria</taxon>
        <taxon>Campylobacterales</taxon>
        <taxon>Arcobacteraceae</taxon>
        <taxon>Candidatus Marinarcus</taxon>
    </lineage>
</organism>
<dbReference type="Proteomes" id="UP000290657">
    <property type="component" value="Unassembled WGS sequence"/>
</dbReference>
<comment type="caution">
    <text evidence="1">The sequence shown here is derived from an EMBL/GenBank/DDBJ whole genome shotgun (WGS) entry which is preliminary data.</text>
</comment>
<accession>A0A4Q0XRV4</accession>
<reference evidence="1 2" key="1">
    <citation type="submission" date="2017-10" db="EMBL/GenBank/DDBJ databases">
        <title>Genomics of the genus Arcobacter.</title>
        <authorList>
            <person name="Perez-Cataluna A."/>
            <person name="Figueras M.J."/>
        </authorList>
    </citation>
    <scope>NUCLEOTIDE SEQUENCE [LARGE SCALE GENOMIC DNA]</scope>
    <source>
        <strain evidence="1 2">CECT 8987</strain>
    </source>
</reference>
<evidence type="ECO:0000313" key="2">
    <source>
        <dbReference type="Proteomes" id="UP000290657"/>
    </source>
</evidence>
<evidence type="ECO:0008006" key="3">
    <source>
        <dbReference type="Google" id="ProtNLM"/>
    </source>
</evidence>
<dbReference type="RefSeq" id="WP_128996846.1">
    <property type="nucleotide sequence ID" value="NZ_PDKN01000008.1"/>
</dbReference>
<gene>
    <name evidence="1" type="ORF">CRV04_10710</name>
</gene>
<dbReference type="Pfam" id="PF10707">
    <property type="entry name" value="YrbL-PhoP_reg"/>
    <property type="match status" value="1"/>
</dbReference>
<dbReference type="AlphaFoldDB" id="A0A4Q0XRV4"/>
<protein>
    <recommendedName>
        <fullName evidence="3">Protein kinase domain-containing protein</fullName>
    </recommendedName>
</protein>
<dbReference type="InterPro" id="IPR019647">
    <property type="entry name" value="PhoP_reg_network_YrbL"/>
</dbReference>
<proteinExistence type="predicted"/>
<sequence length="198" mass="23526">MIDLDNLTAIGKGTNRTCYAYPQKSDLCIKVTHSNDFSEMIKEIKYYRYLMQRNISWEHISSYHGSIETTKGRGEVFDLIKDFDGEVSKTLSYYLQSDELTKSIINPIPLLKELKEYTLKELVVVKDLNTKNMLYQKVSEHEARLVLIDGVLNNDYLPFTKYIDYFTRKKILRLWNRFENSLPKKYEFNLYFLELLNE</sequence>
<keyword evidence="2" id="KW-1185">Reference proteome</keyword>
<dbReference type="EMBL" id="PDKN01000008">
    <property type="protein sequence ID" value="RXJ55300.1"/>
    <property type="molecule type" value="Genomic_DNA"/>
</dbReference>
<dbReference type="OrthoDB" id="5421848at2"/>